<dbReference type="EMBL" id="JAXOVC010000004">
    <property type="protein sequence ID" value="KAK4502723.1"/>
    <property type="molecule type" value="Genomic_DNA"/>
</dbReference>
<dbReference type="InterPro" id="IPR000362">
    <property type="entry name" value="Fumarate_lyase_fam"/>
</dbReference>
<evidence type="ECO:0000256" key="2">
    <source>
        <dbReference type="SAM" id="MobiDB-lite"/>
    </source>
</evidence>
<dbReference type="Pfam" id="PF00206">
    <property type="entry name" value="Lyase_1"/>
    <property type="match status" value="1"/>
</dbReference>
<dbReference type="InterPro" id="IPR019468">
    <property type="entry name" value="AdenyloSucc_lyase_C"/>
</dbReference>
<evidence type="ECO:0000256" key="1">
    <source>
        <dbReference type="ARBA" id="ARBA00034772"/>
    </source>
</evidence>
<feature type="region of interest" description="Disordered" evidence="2">
    <location>
        <begin position="1"/>
        <end position="24"/>
    </location>
</feature>
<dbReference type="Pfam" id="PF10397">
    <property type="entry name" value="ADSL_C"/>
    <property type="match status" value="1"/>
</dbReference>
<evidence type="ECO:0000313" key="5">
    <source>
        <dbReference type="Proteomes" id="UP001305779"/>
    </source>
</evidence>
<dbReference type="Gene3D" id="1.20.200.10">
    <property type="entry name" value="Fumarase/aspartase (Central domain)"/>
    <property type="match status" value="1"/>
</dbReference>
<feature type="domain" description="Adenylosuccinate lyase C-terminal" evidence="3">
    <location>
        <begin position="428"/>
        <end position="508"/>
    </location>
</feature>
<dbReference type="Proteomes" id="UP001305779">
    <property type="component" value="Unassembled WGS sequence"/>
</dbReference>
<proteinExistence type="inferred from homology"/>
<evidence type="ECO:0000313" key="4">
    <source>
        <dbReference type="EMBL" id="KAK4502723.1"/>
    </source>
</evidence>
<dbReference type="Gene3D" id="1.10.275.10">
    <property type="entry name" value="Fumarase/aspartase (N-terminal domain)"/>
    <property type="match status" value="1"/>
</dbReference>
<accession>A0ABR0ENP1</accession>
<comment type="caution">
    <text evidence="4">The sequence shown here is derived from an EMBL/GenBank/DDBJ whole genome shotgun (WGS) entry which is preliminary data.</text>
</comment>
<organism evidence="4 5">
    <name type="scientific">Zasmidium cellare</name>
    <name type="common">Wine cellar mold</name>
    <name type="synonym">Racodium cellare</name>
    <dbReference type="NCBI Taxonomy" id="395010"/>
    <lineage>
        <taxon>Eukaryota</taxon>
        <taxon>Fungi</taxon>
        <taxon>Dikarya</taxon>
        <taxon>Ascomycota</taxon>
        <taxon>Pezizomycotina</taxon>
        <taxon>Dothideomycetes</taxon>
        <taxon>Dothideomycetidae</taxon>
        <taxon>Mycosphaerellales</taxon>
        <taxon>Mycosphaerellaceae</taxon>
        <taxon>Zasmidium</taxon>
    </lineage>
</organism>
<dbReference type="PANTHER" id="PTHR43172">
    <property type="entry name" value="ADENYLOSUCCINATE LYASE"/>
    <property type="match status" value="1"/>
</dbReference>
<dbReference type="InterPro" id="IPR022761">
    <property type="entry name" value="Fumarate_lyase_N"/>
</dbReference>
<keyword evidence="5" id="KW-1185">Reference proteome</keyword>
<gene>
    <name evidence="4" type="ORF">PRZ48_006149</name>
</gene>
<reference evidence="4 5" key="1">
    <citation type="journal article" date="2023" name="G3 (Bethesda)">
        <title>A chromosome-level genome assembly of Zasmidium syzygii isolated from banana leaves.</title>
        <authorList>
            <person name="van Westerhoven A.C."/>
            <person name="Mehrabi R."/>
            <person name="Talebi R."/>
            <person name="Steentjes M.B.F."/>
            <person name="Corcolon B."/>
            <person name="Chong P.A."/>
            <person name="Kema G.H.J."/>
            <person name="Seidl M.F."/>
        </authorList>
    </citation>
    <scope>NUCLEOTIDE SEQUENCE [LARGE SCALE GENOMIC DNA]</scope>
    <source>
        <strain evidence="4 5">P124</strain>
    </source>
</reference>
<dbReference type="PANTHER" id="PTHR43172:SF2">
    <property type="entry name" value="ADENYLOSUCCINATE LYASE C-TERMINAL DOMAIN-CONTAINING PROTEIN"/>
    <property type="match status" value="1"/>
</dbReference>
<dbReference type="PRINTS" id="PR00145">
    <property type="entry name" value="ARGSUCLYASE"/>
</dbReference>
<dbReference type="Gene3D" id="1.10.40.30">
    <property type="entry name" value="Fumarase/aspartase (C-terminal domain)"/>
    <property type="match status" value="1"/>
</dbReference>
<protein>
    <recommendedName>
        <fullName evidence="3">Adenylosuccinate lyase C-terminal domain-containing protein</fullName>
    </recommendedName>
</protein>
<evidence type="ECO:0000259" key="3">
    <source>
        <dbReference type="SMART" id="SM00998"/>
    </source>
</evidence>
<dbReference type="SUPFAM" id="SSF48557">
    <property type="entry name" value="L-aspartase-like"/>
    <property type="match status" value="1"/>
</dbReference>
<dbReference type="InterPro" id="IPR024083">
    <property type="entry name" value="Fumarase/histidase_N"/>
</dbReference>
<dbReference type="InterPro" id="IPR008948">
    <property type="entry name" value="L-Aspartase-like"/>
</dbReference>
<dbReference type="CDD" id="cd01597">
    <property type="entry name" value="pCLME"/>
    <property type="match status" value="1"/>
</dbReference>
<name>A0ABR0ENP1_ZASCE</name>
<sequence>MKDNDITKSYLGTTPKPDQPCTSYRIEDKTTPIQKKGKSIALAKWPTTMTAIIDSQIFGNVFSTPEITSIWSDKQRTQYYLDFEAALARAQVRLNIIPQKACDEIVKHCTTDQLDFDELRKQTELIGYPVLPVVQQLVKKINAVENGLGEWIHWGTTTQDLTDTATVLQLRDTLVLVEQALDEIVAALVKLCEKHKTTPMAARSNLQQAVPISFGFKMARLLATFKRHKQRLQELKPRVLIVQFSGAAGTLATITEETSHGKPPQSDEPLGIRCQKLFCEEIGLAMPEIAWHTERDNFAEVANFLAILTATCAKFATDLKLMMQSEVGEAREPYVAHRGSSSTMPQKRNPIGSAYICSMASSVRSMANGMVEAIVADHERSTGPWEIEWIMLPQICALSHACLKHTHYLLNDLEVDEEGMKRNLASSKGAIVSEAVMMGLGKSIGRQYAHDLVYDLCRRAQVEDRSLLELLKEDKEIKRAGLPDEELERLCDPANYLGLSKEMVDMVLNDTKS</sequence>
<comment type="similarity">
    <text evidence="1">Belongs to the class-II fumarase/aspartase family.</text>
</comment>
<dbReference type="PRINTS" id="PR00149">
    <property type="entry name" value="FUMRATELYASE"/>
</dbReference>
<dbReference type="SMART" id="SM00998">
    <property type="entry name" value="ADSL_C"/>
    <property type="match status" value="1"/>
</dbReference>